<accession>A0A832UPM9</accession>
<gene>
    <name evidence="1" type="ORF">H1011_01395</name>
</gene>
<dbReference type="Pfam" id="PF04027">
    <property type="entry name" value="DUF371"/>
    <property type="match status" value="1"/>
</dbReference>
<proteinExistence type="predicted"/>
<dbReference type="Gene3D" id="2.60.120.630">
    <property type="entry name" value="mth639 domain like"/>
    <property type="match status" value="1"/>
</dbReference>
<dbReference type="PANTHER" id="PTHR40696">
    <property type="entry name" value="DUF371 FAMILY PROTEIN"/>
    <property type="match status" value="1"/>
</dbReference>
<dbReference type="InterPro" id="IPR023131">
    <property type="entry name" value="Mth639-like_dom_sf"/>
</dbReference>
<dbReference type="PANTHER" id="PTHR40696:SF1">
    <property type="entry name" value="DUF371 DOMAIN-CONTAINING PROTEIN"/>
    <property type="match status" value="1"/>
</dbReference>
<sequence length="137" mass="15190">MVMEIIASGHANVLGTHPTTIEITKEAELSLQGNCIIAVRADTACSDLPEEIKKEILGGGKFKVTLQAGELTEEVIGEGSPNLFFIHHTDIVLRKSEFIDDRTLLVNCDKACSDLNREFIEELKNPETKLHFTIEKI</sequence>
<dbReference type="AlphaFoldDB" id="A0A832UPM9"/>
<evidence type="ECO:0000313" key="2">
    <source>
        <dbReference type="Proteomes" id="UP000604391"/>
    </source>
</evidence>
<name>A0A832UPM9_9ARCH</name>
<protein>
    <submittedName>
        <fullName evidence="1">DUF371 domain-containing protein</fullName>
    </submittedName>
</protein>
<dbReference type="EMBL" id="DVAD01000007">
    <property type="protein sequence ID" value="HIJ99461.1"/>
    <property type="molecule type" value="Genomic_DNA"/>
</dbReference>
<comment type="caution">
    <text evidence="1">The sequence shown here is derived from an EMBL/GenBank/DDBJ whole genome shotgun (WGS) entry which is preliminary data.</text>
</comment>
<dbReference type="InterPro" id="IPR007171">
    <property type="entry name" value="DUF371"/>
</dbReference>
<evidence type="ECO:0000313" key="1">
    <source>
        <dbReference type="EMBL" id="HIJ99461.1"/>
    </source>
</evidence>
<dbReference type="Proteomes" id="UP000604391">
    <property type="component" value="Unassembled WGS sequence"/>
</dbReference>
<reference evidence="1 2" key="1">
    <citation type="journal article" name="Nat. Commun.">
        <title>Undinarchaeota illuminate DPANN phylogeny and the impact of gene transfer on archaeal evolution.</title>
        <authorList>
            <person name="Dombrowski N."/>
            <person name="Williams T.A."/>
            <person name="Sun J."/>
            <person name="Woodcroft B.J."/>
            <person name="Lee J.H."/>
            <person name="Minh B.Q."/>
            <person name="Rinke C."/>
            <person name="Spang A."/>
        </authorList>
    </citation>
    <scope>NUCLEOTIDE SEQUENCE [LARGE SCALE GENOMIC DNA]</scope>
    <source>
        <strain evidence="1">MAG_bin17</strain>
    </source>
</reference>
<keyword evidence="2" id="KW-1185">Reference proteome</keyword>
<organism evidence="1 2">
    <name type="scientific">Candidatus Undinarchaeum marinum</name>
    <dbReference type="NCBI Taxonomy" id="2756141"/>
    <lineage>
        <taxon>Archaea</taxon>
        <taxon>Candidatus Undinarchaeota</taxon>
        <taxon>Candidatus Undinarchaeia</taxon>
        <taxon>Candidatus Undinarchaeales</taxon>
        <taxon>Candidatus Undinarchaeaceae</taxon>
        <taxon>Candidatus Undinarchaeum</taxon>
    </lineage>
</organism>